<dbReference type="InterPro" id="IPR002938">
    <property type="entry name" value="FAD-bd"/>
</dbReference>
<keyword evidence="4" id="KW-0285">Flavoprotein</keyword>
<dbReference type="PROSITE" id="PS01304">
    <property type="entry name" value="UBIH"/>
    <property type="match status" value="1"/>
</dbReference>
<dbReference type="InterPro" id="IPR051205">
    <property type="entry name" value="UbiH/COQ6_monooxygenase"/>
</dbReference>
<keyword evidence="10" id="KW-0830">Ubiquinone</keyword>
<evidence type="ECO:0000256" key="8">
    <source>
        <dbReference type="ARBA" id="ARBA00065734"/>
    </source>
</evidence>
<evidence type="ECO:0000313" key="11">
    <source>
        <dbReference type="Proteomes" id="UP001239782"/>
    </source>
</evidence>
<evidence type="ECO:0000256" key="7">
    <source>
        <dbReference type="ARBA" id="ARBA00023033"/>
    </source>
</evidence>
<dbReference type="SUPFAM" id="SSF51905">
    <property type="entry name" value="FAD/NAD(P)-binding domain"/>
    <property type="match status" value="1"/>
</dbReference>
<organism evidence="10 11">
    <name type="scientific">Pleionea litopenaei</name>
    <dbReference type="NCBI Taxonomy" id="3070815"/>
    <lineage>
        <taxon>Bacteria</taxon>
        <taxon>Pseudomonadati</taxon>
        <taxon>Pseudomonadota</taxon>
        <taxon>Gammaproteobacteria</taxon>
        <taxon>Oceanospirillales</taxon>
        <taxon>Pleioneaceae</taxon>
        <taxon>Pleionea</taxon>
    </lineage>
</organism>
<dbReference type="GO" id="GO:0016705">
    <property type="term" value="F:oxidoreductase activity, acting on paired donors, with incorporation or reduction of molecular oxygen"/>
    <property type="evidence" value="ECO:0007669"/>
    <property type="project" value="InterPro"/>
</dbReference>
<dbReference type="RefSeq" id="WP_309201373.1">
    <property type="nucleotide sequence ID" value="NZ_CP133548.1"/>
</dbReference>
<dbReference type="KEGG" id="plei:Q9312_13430"/>
<dbReference type="Proteomes" id="UP001239782">
    <property type="component" value="Chromosome"/>
</dbReference>
<dbReference type="Gene3D" id="3.50.50.60">
    <property type="entry name" value="FAD/NAD(P)-binding domain"/>
    <property type="match status" value="2"/>
</dbReference>
<dbReference type="GO" id="GO:0110142">
    <property type="term" value="C:ubiquinone biosynthesis complex"/>
    <property type="evidence" value="ECO:0007669"/>
    <property type="project" value="UniProtKB-ARBA"/>
</dbReference>
<dbReference type="GO" id="GO:0071949">
    <property type="term" value="F:FAD binding"/>
    <property type="evidence" value="ECO:0007669"/>
    <property type="project" value="InterPro"/>
</dbReference>
<comment type="similarity">
    <text evidence="3">Belongs to the UbiH/COQ6 family.</text>
</comment>
<comment type="subunit">
    <text evidence="8">Component of the Ubi complex metabolon, which regroups five ubiquinone biosynthesis proteins (UbiE, UbiF, UbiG, UbiH and UbiI) and two accessory factors (UbiK and the lipid-binding protein UbiJ).</text>
</comment>
<comment type="cofactor">
    <cofactor evidence="1">
        <name>FAD</name>
        <dbReference type="ChEBI" id="CHEBI:57692"/>
    </cofactor>
</comment>
<keyword evidence="6" id="KW-0560">Oxidoreductase</keyword>
<dbReference type="FunFam" id="3.50.50.60:FF:000021">
    <property type="entry name" value="Ubiquinone biosynthesis monooxygenase COQ6"/>
    <property type="match status" value="1"/>
</dbReference>
<evidence type="ECO:0000256" key="6">
    <source>
        <dbReference type="ARBA" id="ARBA00023002"/>
    </source>
</evidence>
<keyword evidence="5" id="KW-0274">FAD</keyword>
<dbReference type="PANTHER" id="PTHR43876:SF7">
    <property type="entry name" value="UBIQUINONE BIOSYNTHESIS MONOOXYGENASE COQ6, MITOCHONDRIAL"/>
    <property type="match status" value="1"/>
</dbReference>
<evidence type="ECO:0000256" key="4">
    <source>
        <dbReference type="ARBA" id="ARBA00022630"/>
    </source>
</evidence>
<evidence type="ECO:0000256" key="5">
    <source>
        <dbReference type="ARBA" id="ARBA00022827"/>
    </source>
</evidence>
<dbReference type="PANTHER" id="PTHR43876">
    <property type="entry name" value="UBIQUINONE BIOSYNTHESIS MONOOXYGENASE COQ6, MITOCHONDRIAL"/>
    <property type="match status" value="1"/>
</dbReference>
<name>A0AA51RRF5_9GAMM</name>
<reference evidence="10 11" key="1">
    <citation type="submission" date="2023-08" db="EMBL/GenBank/DDBJ databases">
        <title>Pleionea litopenaei sp. nov., isolated from stomach of juvenile Litopenaeus vannamei.</title>
        <authorList>
            <person name="Rho A.M."/>
            <person name="Hwang C.Y."/>
        </authorList>
    </citation>
    <scope>NUCLEOTIDE SEQUENCE [LARGE SCALE GENOMIC DNA]</scope>
    <source>
        <strain evidence="10 11">HL-JVS1</strain>
    </source>
</reference>
<gene>
    <name evidence="10" type="ORF">Q9312_13430</name>
</gene>
<evidence type="ECO:0000313" key="10">
    <source>
        <dbReference type="EMBL" id="WMS86221.1"/>
    </source>
</evidence>
<evidence type="ECO:0000259" key="9">
    <source>
        <dbReference type="Pfam" id="PF01494"/>
    </source>
</evidence>
<protein>
    <submittedName>
        <fullName evidence="10">UbiH/UbiF/VisC/COQ6 family ubiquinone biosynthesis hydroxylase</fullName>
    </submittedName>
</protein>
<dbReference type="GO" id="GO:0006744">
    <property type="term" value="P:ubiquinone biosynthetic process"/>
    <property type="evidence" value="ECO:0007669"/>
    <property type="project" value="InterPro"/>
</dbReference>
<keyword evidence="11" id="KW-1185">Reference proteome</keyword>
<proteinExistence type="inferred from homology"/>
<accession>A0AA51RRF5</accession>
<sequence>MKQQVDVLINGGGMVGLAFAALLPEELSIGIVELNPGSSITQLDEQIDHRVSALSRQSEEMLKRIGCWKKIPSTRLSAYQRMEVWEHNGTSKLTFTAQELATQNLGHIVENSVIRAALMDRLAEQSNITWMNCPMVAIESDSDLICATFEDNRQCYAKLLVGADGVHSKVRELAGIAVDQKNYFQQALVATIATEKSHQFTAWQRFLETGPIAYLPLVDEKLSSIVWSLQEDKAADVLSLSKEQQQSLIANALGYELGAIELQSELQSFPLVARHAETYIKDRVALIGDAAHSIHPLAGQGVNLGFKDAEQLAQRVSLAAKTSIDKVGAFAMLRRYERARKADNHMTQKAMTALNWIYSQPSLPMTMIRNLGVSLLQQSPSIKRRLAKQAMGLSAIG</sequence>
<feature type="domain" description="FAD-binding" evidence="9">
    <location>
        <begin position="5"/>
        <end position="321"/>
    </location>
</feature>
<dbReference type="InterPro" id="IPR010971">
    <property type="entry name" value="UbiH/COQ6"/>
</dbReference>
<dbReference type="InterPro" id="IPR036188">
    <property type="entry name" value="FAD/NAD-bd_sf"/>
</dbReference>
<evidence type="ECO:0000256" key="2">
    <source>
        <dbReference type="ARBA" id="ARBA00004749"/>
    </source>
</evidence>
<evidence type="ECO:0000256" key="1">
    <source>
        <dbReference type="ARBA" id="ARBA00001974"/>
    </source>
</evidence>
<comment type="pathway">
    <text evidence="2">Cofactor biosynthesis; ubiquinone biosynthesis.</text>
</comment>
<dbReference type="NCBIfam" id="TIGR01988">
    <property type="entry name" value="Ubi-OHases"/>
    <property type="match status" value="1"/>
</dbReference>
<dbReference type="AlphaFoldDB" id="A0AA51RRF5"/>
<dbReference type="GO" id="GO:0004497">
    <property type="term" value="F:monooxygenase activity"/>
    <property type="evidence" value="ECO:0007669"/>
    <property type="project" value="UniProtKB-KW"/>
</dbReference>
<dbReference type="PRINTS" id="PR00420">
    <property type="entry name" value="RNGMNOXGNASE"/>
</dbReference>
<evidence type="ECO:0000256" key="3">
    <source>
        <dbReference type="ARBA" id="ARBA00005349"/>
    </source>
</evidence>
<dbReference type="InterPro" id="IPR018168">
    <property type="entry name" value="Ubi_Hdrlase_CS"/>
</dbReference>
<dbReference type="EMBL" id="CP133548">
    <property type="protein sequence ID" value="WMS86221.1"/>
    <property type="molecule type" value="Genomic_DNA"/>
</dbReference>
<keyword evidence="7" id="KW-0503">Monooxygenase</keyword>
<dbReference type="Pfam" id="PF01494">
    <property type="entry name" value="FAD_binding_3"/>
    <property type="match status" value="1"/>
</dbReference>